<feature type="region of interest" description="Disordered" evidence="1">
    <location>
        <begin position="1"/>
        <end position="50"/>
    </location>
</feature>
<evidence type="ECO:0000313" key="3">
    <source>
        <dbReference type="Proteomes" id="UP000613974"/>
    </source>
</evidence>
<sequence length="97" mass="10674">MLGSAEQDEEPEADDHDQSGTEQRGGEAERGGDEFAHDPPDRQSSCHGVPTRWWTPFRFRNSASRPVPGLPDPHPDRPGGLPALPYFGSLYAFLMPS</sequence>
<comment type="caution">
    <text evidence="2">The sequence shown here is derived from an EMBL/GenBank/DDBJ whole genome shotgun (WGS) entry which is preliminary data.</text>
</comment>
<organism evidence="2 3">
    <name type="scientific">Streptomyces nojiriensis</name>
    <dbReference type="NCBI Taxonomy" id="66374"/>
    <lineage>
        <taxon>Bacteria</taxon>
        <taxon>Bacillati</taxon>
        <taxon>Actinomycetota</taxon>
        <taxon>Actinomycetes</taxon>
        <taxon>Kitasatosporales</taxon>
        <taxon>Streptomycetaceae</taxon>
        <taxon>Streptomyces</taxon>
    </lineage>
</organism>
<dbReference type="Proteomes" id="UP000613974">
    <property type="component" value="Unassembled WGS sequence"/>
</dbReference>
<feature type="compositionally biased region" description="Acidic residues" evidence="1">
    <location>
        <begin position="1"/>
        <end position="15"/>
    </location>
</feature>
<evidence type="ECO:0000256" key="1">
    <source>
        <dbReference type="SAM" id="MobiDB-lite"/>
    </source>
</evidence>
<gene>
    <name evidence="2" type="ORF">Snoj_42290</name>
</gene>
<feature type="compositionally biased region" description="Basic and acidic residues" evidence="1">
    <location>
        <begin position="16"/>
        <end position="41"/>
    </location>
</feature>
<reference evidence="3" key="1">
    <citation type="submission" date="2023-07" db="EMBL/GenBank/DDBJ databases">
        <title>Whole genome shotgun sequence of Streptomyces nojiriensis NBRC 13794.</title>
        <authorList>
            <person name="Komaki H."/>
            <person name="Tamura T."/>
        </authorList>
    </citation>
    <scope>NUCLEOTIDE SEQUENCE [LARGE SCALE GENOMIC DNA]</scope>
    <source>
        <strain evidence="3">NBRC 13794</strain>
    </source>
</reference>
<accession>A0ABQ3SQB4</accession>
<evidence type="ECO:0000313" key="2">
    <source>
        <dbReference type="EMBL" id="GHI70311.1"/>
    </source>
</evidence>
<dbReference type="EMBL" id="BNEC01000005">
    <property type="protein sequence ID" value="GHI70311.1"/>
    <property type="molecule type" value="Genomic_DNA"/>
</dbReference>
<name>A0ABQ3SQB4_9ACTN</name>
<protein>
    <submittedName>
        <fullName evidence="2">Uncharacterized protein</fullName>
    </submittedName>
</protein>
<keyword evidence="3" id="KW-1185">Reference proteome</keyword>
<proteinExistence type="predicted"/>